<dbReference type="GO" id="GO:0005737">
    <property type="term" value="C:cytoplasm"/>
    <property type="evidence" value="ECO:0007669"/>
    <property type="project" value="InterPro"/>
</dbReference>
<dbReference type="GO" id="GO:0019430">
    <property type="term" value="P:removal of superoxide radicals"/>
    <property type="evidence" value="ECO:0007669"/>
    <property type="project" value="UniProtKB-UniRule"/>
</dbReference>
<dbReference type="SUPFAM" id="SSF51905">
    <property type="entry name" value="FAD/NAD(P)-binding domain"/>
    <property type="match status" value="1"/>
</dbReference>
<comment type="subunit">
    <text evidence="6">Homodimer.</text>
</comment>
<sequence>MDYDVIIIGAGPGGLTAGIYAGRANLKTLILEKEAIGGQIALTEKVEDYPGFPEGINAQELIKKFEEHAKKFGAEIVFEEAKEIIIDGKYRIVKTPYNEYKGKTIIVATGARHKTLDIPGEKEFRGRGVSYCAICDGPFFKDKDIVVVGGGDTAILEAIYLTKFGKKVYIVHRRNKFRASAKYVERAKENKKIEFLLENIVKEIYGKNKVEGVILQDVKTKEEKNLSASAVFIFVGFTPNYEILKGIAEIDENGGVLTNEKMETNIPGIYAIGDVRSKSLRQIITSASDGAIAAMAAYEYIEENFK</sequence>
<reference evidence="10" key="1">
    <citation type="journal article" date="2020" name="mSystems">
        <title>Genome- and Community-Level Interaction Insights into Carbon Utilization and Element Cycling Functions of Hydrothermarchaeota in Hydrothermal Sediment.</title>
        <authorList>
            <person name="Zhou Z."/>
            <person name="Liu Y."/>
            <person name="Xu W."/>
            <person name="Pan J."/>
            <person name="Luo Z.H."/>
            <person name="Li M."/>
        </authorList>
    </citation>
    <scope>NUCLEOTIDE SEQUENCE [LARGE SCALE GENOMIC DNA]</scope>
    <source>
        <strain evidence="10">SpSt-626</strain>
        <strain evidence="9">SpSt-695</strain>
    </source>
</reference>
<protein>
    <recommendedName>
        <fullName evidence="6">Thioredoxin reductase</fullName>
        <ecNumber evidence="6">1.8.1.9</ecNumber>
    </recommendedName>
</protein>
<keyword evidence="5 6" id="KW-0676">Redox-active center</keyword>
<evidence type="ECO:0000313" key="9">
    <source>
        <dbReference type="EMBL" id="HGK53917.1"/>
    </source>
</evidence>
<gene>
    <name evidence="10" type="primary">trxB</name>
    <name evidence="10" type="ORF">ENT96_02170</name>
    <name evidence="9" type="ORF">ENU72_02710</name>
</gene>
<dbReference type="EC" id="1.8.1.9" evidence="6"/>
<dbReference type="EMBL" id="DTDP01000119">
    <property type="protein sequence ID" value="HGK53917.1"/>
    <property type="molecule type" value="Genomic_DNA"/>
</dbReference>
<evidence type="ECO:0000259" key="8">
    <source>
        <dbReference type="Pfam" id="PF07992"/>
    </source>
</evidence>
<evidence type="ECO:0000256" key="7">
    <source>
        <dbReference type="RuleBase" id="RU003881"/>
    </source>
</evidence>
<evidence type="ECO:0000256" key="2">
    <source>
        <dbReference type="ARBA" id="ARBA00022827"/>
    </source>
</evidence>
<dbReference type="InterPro" id="IPR036188">
    <property type="entry name" value="FAD/NAD-bd_sf"/>
</dbReference>
<dbReference type="GO" id="GO:0004791">
    <property type="term" value="F:thioredoxin-disulfide reductase (NADPH) activity"/>
    <property type="evidence" value="ECO:0007669"/>
    <property type="project" value="UniProtKB-UniRule"/>
</dbReference>
<proteinExistence type="inferred from homology"/>
<dbReference type="PANTHER" id="PTHR48105">
    <property type="entry name" value="THIOREDOXIN REDUCTASE 1-RELATED-RELATED"/>
    <property type="match status" value="1"/>
</dbReference>
<comment type="caution">
    <text evidence="10">The sequence shown here is derived from an EMBL/GenBank/DDBJ whole genome shotgun (WGS) entry which is preliminary data.</text>
</comment>
<dbReference type="EMBL" id="DTAR01000185">
    <property type="protein sequence ID" value="HGM97837.1"/>
    <property type="molecule type" value="Genomic_DNA"/>
</dbReference>
<keyword evidence="4" id="KW-1015">Disulfide bond</keyword>
<evidence type="ECO:0000256" key="6">
    <source>
        <dbReference type="RuleBase" id="RU003880"/>
    </source>
</evidence>
<dbReference type="PRINTS" id="PR00469">
    <property type="entry name" value="PNDRDTASEII"/>
</dbReference>
<accession>A0A7V4AC36</accession>
<dbReference type="PRINTS" id="PR00368">
    <property type="entry name" value="FADPNR"/>
</dbReference>
<evidence type="ECO:0000256" key="1">
    <source>
        <dbReference type="ARBA" id="ARBA00022630"/>
    </source>
</evidence>
<dbReference type="InterPro" id="IPR005982">
    <property type="entry name" value="Thioredox_Rdtase"/>
</dbReference>
<organism evidence="10">
    <name type="scientific">candidate division WOR-3 bacterium</name>
    <dbReference type="NCBI Taxonomy" id="2052148"/>
    <lineage>
        <taxon>Bacteria</taxon>
        <taxon>Bacteria division WOR-3</taxon>
    </lineage>
</organism>
<evidence type="ECO:0000256" key="5">
    <source>
        <dbReference type="ARBA" id="ARBA00023284"/>
    </source>
</evidence>
<evidence type="ECO:0000256" key="3">
    <source>
        <dbReference type="ARBA" id="ARBA00023002"/>
    </source>
</evidence>
<dbReference type="InterPro" id="IPR023753">
    <property type="entry name" value="FAD/NAD-binding_dom"/>
</dbReference>
<keyword evidence="2 6" id="KW-0274">FAD</keyword>
<keyword evidence="7" id="KW-0521">NADP</keyword>
<dbReference type="PROSITE" id="PS00573">
    <property type="entry name" value="PYRIDINE_REDOX_2"/>
    <property type="match status" value="1"/>
</dbReference>
<evidence type="ECO:0000256" key="4">
    <source>
        <dbReference type="ARBA" id="ARBA00023157"/>
    </source>
</evidence>
<name>A0A7V4AC36_UNCW3</name>
<dbReference type="NCBIfam" id="TIGR01292">
    <property type="entry name" value="TRX_reduct"/>
    <property type="match status" value="1"/>
</dbReference>
<comment type="cofactor">
    <cofactor evidence="7">
        <name>FAD</name>
        <dbReference type="ChEBI" id="CHEBI:57692"/>
    </cofactor>
    <text evidence="7">Binds 1 FAD per subunit.</text>
</comment>
<dbReference type="Gene3D" id="3.50.50.60">
    <property type="entry name" value="FAD/NAD(P)-binding domain"/>
    <property type="match status" value="2"/>
</dbReference>
<dbReference type="AlphaFoldDB" id="A0A7V4AC36"/>
<keyword evidence="3 6" id="KW-0560">Oxidoreductase</keyword>
<feature type="domain" description="FAD/NAD(P)-binding" evidence="8">
    <location>
        <begin position="3"/>
        <end position="289"/>
    </location>
</feature>
<comment type="similarity">
    <text evidence="6">Belongs to the class-II pyridine nucleotide-disulfide oxidoreductase family.</text>
</comment>
<comment type="catalytic activity">
    <reaction evidence="6">
        <text>[thioredoxin]-dithiol + NADP(+) = [thioredoxin]-disulfide + NADPH + H(+)</text>
        <dbReference type="Rhea" id="RHEA:20345"/>
        <dbReference type="Rhea" id="RHEA-COMP:10698"/>
        <dbReference type="Rhea" id="RHEA-COMP:10700"/>
        <dbReference type="ChEBI" id="CHEBI:15378"/>
        <dbReference type="ChEBI" id="CHEBI:29950"/>
        <dbReference type="ChEBI" id="CHEBI:50058"/>
        <dbReference type="ChEBI" id="CHEBI:57783"/>
        <dbReference type="ChEBI" id="CHEBI:58349"/>
        <dbReference type="EC" id="1.8.1.9"/>
    </reaction>
</comment>
<evidence type="ECO:0000313" key="10">
    <source>
        <dbReference type="EMBL" id="HGM97837.1"/>
    </source>
</evidence>
<dbReference type="InterPro" id="IPR050097">
    <property type="entry name" value="Ferredoxin-NADP_redctase_2"/>
</dbReference>
<keyword evidence="1 6" id="KW-0285">Flavoprotein</keyword>
<dbReference type="InterPro" id="IPR008255">
    <property type="entry name" value="Pyr_nucl-diS_OxRdtase_2_AS"/>
</dbReference>
<dbReference type="Pfam" id="PF07992">
    <property type="entry name" value="Pyr_redox_2"/>
    <property type="match status" value="1"/>
</dbReference>